<feature type="transmembrane region" description="Helical" evidence="7">
    <location>
        <begin position="475"/>
        <end position="496"/>
    </location>
</feature>
<dbReference type="HOGENOM" id="CLU_008455_1_2_1"/>
<keyword evidence="4 7" id="KW-1133">Transmembrane helix</keyword>
<evidence type="ECO:0000256" key="5">
    <source>
        <dbReference type="ARBA" id="ARBA00023136"/>
    </source>
</evidence>
<evidence type="ECO:0000256" key="6">
    <source>
        <dbReference type="SAM" id="MobiDB-lite"/>
    </source>
</evidence>
<dbReference type="InterPro" id="IPR011701">
    <property type="entry name" value="MFS"/>
</dbReference>
<feature type="transmembrane region" description="Helical" evidence="7">
    <location>
        <begin position="413"/>
        <end position="434"/>
    </location>
</feature>
<feature type="transmembrane region" description="Helical" evidence="7">
    <location>
        <begin position="139"/>
        <end position="159"/>
    </location>
</feature>
<evidence type="ECO:0000256" key="2">
    <source>
        <dbReference type="ARBA" id="ARBA00008335"/>
    </source>
</evidence>
<dbReference type="Pfam" id="PF07690">
    <property type="entry name" value="MFS_1"/>
    <property type="match status" value="1"/>
</dbReference>
<evidence type="ECO:0000259" key="8">
    <source>
        <dbReference type="PROSITE" id="PS50850"/>
    </source>
</evidence>
<dbReference type="RefSeq" id="XP_007702461.1">
    <property type="nucleotide sequence ID" value="XM_007704271.1"/>
</dbReference>
<dbReference type="Proteomes" id="UP000016934">
    <property type="component" value="Unassembled WGS sequence"/>
</dbReference>
<dbReference type="CDD" id="cd17323">
    <property type="entry name" value="MFS_Tpo1_MDR_like"/>
    <property type="match status" value="1"/>
</dbReference>
<dbReference type="eggNOG" id="KOG0255">
    <property type="taxonomic scope" value="Eukaryota"/>
</dbReference>
<dbReference type="InterPro" id="IPR036259">
    <property type="entry name" value="MFS_trans_sf"/>
</dbReference>
<keyword evidence="5 7" id="KW-0472">Membrane</keyword>
<organism evidence="9 10">
    <name type="scientific">Cochliobolus sativus (strain ND90Pr / ATCC 201652)</name>
    <name type="common">Common root rot and spot blotch fungus</name>
    <name type="synonym">Bipolaris sorokiniana</name>
    <dbReference type="NCBI Taxonomy" id="665912"/>
    <lineage>
        <taxon>Eukaryota</taxon>
        <taxon>Fungi</taxon>
        <taxon>Dikarya</taxon>
        <taxon>Ascomycota</taxon>
        <taxon>Pezizomycotina</taxon>
        <taxon>Dothideomycetes</taxon>
        <taxon>Pleosporomycetidae</taxon>
        <taxon>Pleosporales</taxon>
        <taxon>Pleosporineae</taxon>
        <taxon>Pleosporaceae</taxon>
        <taxon>Bipolaris</taxon>
    </lineage>
</organism>
<name>M2SZG1_COCSN</name>
<evidence type="ECO:0000256" key="1">
    <source>
        <dbReference type="ARBA" id="ARBA00004141"/>
    </source>
</evidence>
<feature type="transmembrane region" description="Helical" evidence="7">
    <location>
        <begin position="440"/>
        <end position="463"/>
    </location>
</feature>
<dbReference type="EMBL" id="KB445647">
    <property type="protein sequence ID" value="EMD62162.1"/>
    <property type="molecule type" value="Genomic_DNA"/>
</dbReference>
<dbReference type="FunFam" id="1.20.1250.20:FF:000011">
    <property type="entry name" value="MFS multidrug transporter, putative"/>
    <property type="match status" value="1"/>
</dbReference>
<gene>
    <name evidence="9" type="ORF">COCSADRAFT_183275</name>
</gene>
<feature type="region of interest" description="Disordered" evidence="6">
    <location>
        <begin position="1"/>
        <end position="95"/>
    </location>
</feature>
<feature type="compositionally biased region" description="Polar residues" evidence="6">
    <location>
        <begin position="62"/>
        <end position="72"/>
    </location>
</feature>
<dbReference type="OrthoDB" id="5296287at2759"/>
<dbReference type="PANTHER" id="PTHR23502:SF68">
    <property type="entry name" value="MULTIDRUG TRANSPORTER, PUTATIVE (AFU_ORTHOLOGUE AFUA_3G01120)-RELATED"/>
    <property type="match status" value="1"/>
</dbReference>
<feature type="domain" description="Major facilitator superfamily (MFS) profile" evidence="8">
    <location>
        <begin position="104"/>
        <end position="534"/>
    </location>
</feature>
<proteinExistence type="inferred from homology"/>
<keyword evidence="10" id="KW-1185">Reference proteome</keyword>
<evidence type="ECO:0000256" key="3">
    <source>
        <dbReference type="ARBA" id="ARBA00022692"/>
    </source>
</evidence>
<dbReference type="GO" id="GO:0016020">
    <property type="term" value="C:membrane"/>
    <property type="evidence" value="ECO:0007669"/>
    <property type="project" value="UniProtKB-SubCell"/>
</dbReference>
<comment type="subcellular location">
    <subcellularLocation>
        <location evidence="1">Membrane</location>
        <topology evidence="1">Multi-pass membrane protein</topology>
    </subcellularLocation>
</comment>
<dbReference type="Gene3D" id="1.20.1250.20">
    <property type="entry name" value="MFS general substrate transporter like domains"/>
    <property type="match status" value="1"/>
</dbReference>
<sequence>MATPASPDPTRDTQDHQNEQMKEVYEPTHHKETETTGDSFAHDPEKGIESGSSSTNSTHSNEQTLSNAMQTQEEQEQDPNIVDWDGPDDPNNPQNWPAKKKWSIVAALGLMTLITPVASSFFAPGVPYVMRSFHETSRVLAAFVVSVYILGFAIGPLVIAPMSELYGRMPLYNICGVFFVIFNIACAVSDSMGMLIAFRFLAGCAGSAPLTLGGGTIADMFPVEQRAGAMTVWSIGPLIGPVVGPIAGGFLVENLVWRWVYWILAIFGGAFGILFLVVGRETFAPILLARKTKSLIKSTGNTNLRSKLAQDLPPREIIVRAIVRPMKMLLFSPIILLMCLYISVNYGILYLFFTTITFVFEGQYKFSSGSVGLAYLGIGIGMILGLMLIGSYSDRHIKQKQQTQGKAKPEHRLPLILTLPGAIGLPIGIFIYGWTTKNKVHWIVPIIAMAPVGLGSLTSMMTIQTYLVDAFTRHAASVIAANTVLRSLFGAVLPLAGLPMFDSLGLGWGNTLLGFIGVAFIPVPVLFRFYGERIRTNPKFQVQL</sequence>
<feature type="transmembrane region" description="Helical" evidence="7">
    <location>
        <begin position="227"/>
        <end position="247"/>
    </location>
</feature>
<dbReference type="SUPFAM" id="SSF103473">
    <property type="entry name" value="MFS general substrate transporter"/>
    <property type="match status" value="1"/>
</dbReference>
<dbReference type="PROSITE" id="PS50850">
    <property type="entry name" value="MFS"/>
    <property type="match status" value="1"/>
</dbReference>
<feature type="transmembrane region" description="Helical" evidence="7">
    <location>
        <begin position="329"/>
        <end position="353"/>
    </location>
</feature>
<dbReference type="GeneID" id="19133404"/>
<feature type="transmembrane region" description="Helical" evidence="7">
    <location>
        <begin position="196"/>
        <end position="215"/>
    </location>
</feature>
<feature type="compositionally biased region" description="Low complexity" evidence="6">
    <location>
        <begin position="50"/>
        <end position="61"/>
    </location>
</feature>
<dbReference type="OMA" id="DAYITYA"/>
<feature type="transmembrane region" description="Helical" evidence="7">
    <location>
        <begin position="171"/>
        <end position="190"/>
    </location>
</feature>
<keyword evidence="3 7" id="KW-0812">Transmembrane</keyword>
<feature type="transmembrane region" description="Helical" evidence="7">
    <location>
        <begin position="104"/>
        <end position="127"/>
    </location>
</feature>
<feature type="transmembrane region" description="Helical" evidence="7">
    <location>
        <begin position="373"/>
        <end position="392"/>
    </location>
</feature>
<reference evidence="9 10" key="1">
    <citation type="journal article" date="2012" name="PLoS Pathog.">
        <title>Diverse lifestyles and strategies of plant pathogenesis encoded in the genomes of eighteen Dothideomycetes fungi.</title>
        <authorList>
            <person name="Ohm R.A."/>
            <person name="Feau N."/>
            <person name="Henrissat B."/>
            <person name="Schoch C.L."/>
            <person name="Horwitz B.A."/>
            <person name="Barry K.W."/>
            <person name="Condon B.J."/>
            <person name="Copeland A.C."/>
            <person name="Dhillon B."/>
            <person name="Glaser F."/>
            <person name="Hesse C.N."/>
            <person name="Kosti I."/>
            <person name="LaButti K."/>
            <person name="Lindquist E.A."/>
            <person name="Lucas S."/>
            <person name="Salamov A.A."/>
            <person name="Bradshaw R.E."/>
            <person name="Ciuffetti L."/>
            <person name="Hamelin R.C."/>
            <person name="Kema G.H.J."/>
            <person name="Lawrence C."/>
            <person name="Scott J.A."/>
            <person name="Spatafora J.W."/>
            <person name="Turgeon B.G."/>
            <person name="de Wit P.J.G.M."/>
            <person name="Zhong S."/>
            <person name="Goodwin S.B."/>
            <person name="Grigoriev I.V."/>
        </authorList>
    </citation>
    <scope>NUCLEOTIDE SEQUENCE [LARGE SCALE GENOMIC DNA]</scope>
    <source>
        <strain evidence="10">ND90Pr / ATCC 201652</strain>
    </source>
</reference>
<evidence type="ECO:0000313" key="9">
    <source>
        <dbReference type="EMBL" id="EMD62162.1"/>
    </source>
</evidence>
<dbReference type="AlphaFoldDB" id="M2SZG1"/>
<dbReference type="InterPro" id="IPR020846">
    <property type="entry name" value="MFS_dom"/>
</dbReference>
<feature type="compositionally biased region" description="Basic and acidic residues" evidence="6">
    <location>
        <begin position="9"/>
        <end position="48"/>
    </location>
</feature>
<feature type="transmembrane region" description="Helical" evidence="7">
    <location>
        <begin position="508"/>
        <end position="530"/>
    </location>
</feature>
<dbReference type="KEGG" id="bsc:COCSADRAFT_183275"/>
<dbReference type="PANTHER" id="PTHR23502">
    <property type="entry name" value="MAJOR FACILITATOR SUPERFAMILY"/>
    <property type="match status" value="1"/>
</dbReference>
<dbReference type="GO" id="GO:0022857">
    <property type="term" value="F:transmembrane transporter activity"/>
    <property type="evidence" value="ECO:0007669"/>
    <property type="project" value="InterPro"/>
</dbReference>
<protein>
    <recommendedName>
        <fullName evidence="8">Major facilitator superfamily (MFS) profile domain-containing protein</fullName>
    </recommendedName>
</protein>
<evidence type="ECO:0000313" key="10">
    <source>
        <dbReference type="Proteomes" id="UP000016934"/>
    </source>
</evidence>
<evidence type="ECO:0000256" key="4">
    <source>
        <dbReference type="ARBA" id="ARBA00022989"/>
    </source>
</evidence>
<reference evidence="10" key="2">
    <citation type="journal article" date="2013" name="PLoS Genet.">
        <title>Comparative genome structure, secondary metabolite, and effector coding capacity across Cochliobolus pathogens.</title>
        <authorList>
            <person name="Condon B.J."/>
            <person name="Leng Y."/>
            <person name="Wu D."/>
            <person name="Bushley K.E."/>
            <person name="Ohm R.A."/>
            <person name="Otillar R."/>
            <person name="Martin J."/>
            <person name="Schackwitz W."/>
            <person name="Grimwood J."/>
            <person name="MohdZainudin N."/>
            <person name="Xue C."/>
            <person name="Wang R."/>
            <person name="Manning V.A."/>
            <person name="Dhillon B."/>
            <person name="Tu Z.J."/>
            <person name="Steffenson B.J."/>
            <person name="Salamov A."/>
            <person name="Sun H."/>
            <person name="Lowry S."/>
            <person name="LaButti K."/>
            <person name="Han J."/>
            <person name="Copeland A."/>
            <person name="Lindquist E."/>
            <person name="Barry K."/>
            <person name="Schmutz J."/>
            <person name="Baker S.E."/>
            <person name="Ciuffetti L.M."/>
            <person name="Grigoriev I.V."/>
            <person name="Zhong S."/>
            <person name="Turgeon B.G."/>
        </authorList>
    </citation>
    <scope>NUCLEOTIDE SEQUENCE [LARGE SCALE GENOMIC DNA]</scope>
    <source>
        <strain evidence="10">ND90Pr / ATCC 201652</strain>
    </source>
</reference>
<evidence type="ECO:0000256" key="7">
    <source>
        <dbReference type="SAM" id="Phobius"/>
    </source>
</evidence>
<comment type="similarity">
    <text evidence="2">Belongs to the major facilitator superfamily.</text>
</comment>
<accession>M2SZG1</accession>
<feature type="transmembrane region" description="Helical" evidence="7">
    <location>
        <begin position="259"/>
        <end position="278"/>
    </location>
</feature>